<organism evidence="2 3">
    <name type="scientific">Batrachochytrium dendrobatidis (strain JEL423)</name>
    <dbReference type="NCBI Taxonomy" id="403673"/>
    <lineage>
        <taxon>Eukaryota</taxon>
        <taxon>Fungi</taxon>
        <taxon>Fungi incertae sedis</taxon>
        <taxon>Chytridiomycota</taxon>
        <taxon>Chytridiomycota incertae sedis</taxon>
        <taxon>Chytridiomycetes</taxon>
        <taxon>Rhizophydiales</taxon>
        <taxon>Rhizophydiales incertae sedis</taxon>
        <taxon>Batrachochytrium</taxon>
    </lineage>
</organism>
<name>A0A177WWK9_BATDL</name>
<reference evidence="2 3" key="1">
    <citation type="submission" date="2006-10" db="EMBL/GenBank/DDBJ databases">
        <title>The Genome Sequence of Batrachochytrium dendrobatidis JEL423.</title>
        <authorList>
            <consortium name="The Broad Institute Genome Sequencing Platform"/>
            <person name="Birren B."/>
            <person name="Lander E."/>
            <person name="Galagan J."/>
            <person name="Cuomo C."/>
            <person name="Devon K."/>
            <person name="Jaffe D."/>
            <person name="Butler J."/>
            <person name="Alvarez P."/>
            <person name="Gnerre S."/>
            <person name="Grabherr M."/>
            <person name="Kleber M."/>
            <person name="Mauceli E."/>
            <person name="Brockman W."/>
            <person name="Young S."/>
            <person name="LaButti K."/>
            <person name="Sykes S."/>
            <person name="DeCaprio D."/>
            <person name="Crawford M."/>
            <person name="Koehrsen M."/>
            <person name="Engels R."/>
            <person name="Montgomery P."/>
            <person name="Pearson M."/>
            <person name="Howarth C."/>
            <person name="Larson L."/>
            <person name="White J."/>
            <person name="O'Leary S."/>
            <person name="Kodira C."/>
            <person name="Zeng Q."/>
            <person name="Yandava C."/>
            <person name="Alvarado L."/>
            <person name="Longcore J."/>
            <person name="James T."/>
        </authorList>
    </citation>
    <scope>NUCLEOTIDE SEQUENCE [LARGE SCALE GENOMIC DNA]</scope>
    <source>
        <strain evidence="2 3">JEL423</strain>
    </source>
</reference>
<dbReference type="EMBL" id="DS022312">
    <property type="protein sequence ID" value="OAJ44449.1"/>
    <property type="molecule type" value="Genomic_DNA"/>
</dbReference>
<proteinExistence type="predicted"/>
<sequence length="102" mass="11620">MRASNLQTCNNEIVKALELAYERREHLQKDCNEHESKCQELHSLIQQLQEDLTLAQNALSKSICVVSCPETINETEMAYSTLVDSSQTLLDIVHQETQSLDE</sequence>
<dbReference type="InterPro" id="IPR033362">
    <property type="entry name" value="SSNA1_fam"/>
</dbReference>
<protein>
    <submittedName>
        <fullName evidence="2">Uncharacterized protein</fullName>
    </submittedName>
</protein>
<dbReference type="PANTHER" id="PTHR28661">
    <property type="entry name" value="SJOEGREN SYNDROME NUCLEAR AUTOANTIGEN 1"/>
    <property type="match status" value="1"/>
</dbReference>
<dbReference type="GO" id="GO:0036064">
    <property type="term" value="C:ciliary basal body"/>
    <property type="evidence" value="ECO:0007669"/>
    <property type="project" value="TreeGrafter"/>
</dbReference>
<gene>
    <name evidence="2" type="ORF">BDEG_27674</name>
</gene>
<dbReference type="AlphaFoldDB" id="A0A177WWK9"/>
<dbReference type="PANTHER" id="PTHR28661:SF1">
    <property type="entry name" value="MICROTUBULE NUCLEATION FACTOR SSNA1"/>
    <property type="match status" value="1"/>
</dbReference>
<reference evidence="2 3" key="2">
    <citation type="submission" date="2016-05" db="EMBL/GenBank/DDBJ databases">
        <title>Lineage-specific infection strategies underlie the spectrum of fungal disease in amphibians.</title>
        <authorList>
            <person name="Cuomo C.A."/>
            <person name="Farrer R.A."/>
            <person name="James T."/>
            <person name="Longcore J."/>
            <person name="Birren B."/>
        </authorList>
    </citation>
    <scope>NUCLEOTIDE SEQUENCE [LARGE SCALE GENOMIC DNA]</scope>
    <source>
        <strain evidence="2 3">JEL423</strain>
    </source>
</reference>
<dbReference type="OrthoDB" id="295355at2759"/>
<keyword evidence="1" id="KW-0175">Coiled coil</keyword>
<dbReference type="Proteomes" id="UP000077115">
    <property type="component" value="Unassembled WGS sequence"/>
</dbReference>
<accession>A0A177WWK9</accession>
<evidence type="ECO:0000313" key="3">
    <source>
        <dbReference type="Proteomes" id="UP000077115"/>
    </source>
</evidence>
<evidence type="ECO:0000313" key="2">
    <source>
        <dbReference type="EMBL" id="OAJ44449.1"/>
    </source>
</evidence>
<feature type="coiled-coil region" evidence="1">
    <location>
        <begin position="17"/>
        <end position="58"/>
    </location>
</feature>
<dbReference type="VEuPathDB" id="FungiDB:BDEG_27674"/>
<evidence type="ECO:0000256" key="1">
    <source>
        <dbReference type="SAM" id="Coils"/>
    </source>
</evidence>